<dbReference type="Proteomes" id="UP000504637">
    <property type="component" value="Unplaced"/>
</dbReference>
<protein>
    <recommendedName>
        <fullName evidence="10">Gamma interferon inducible lysosomal thiol reductase</fullName>
    </recommendedName>
</protein>
<dbReference type="GeneID" id="54363017"/>
<evidence type="ECO:0008006" key="10">
    <source>
        <dbReference type="Google" id="ProtNLM"/>
    </source>
</evidence>
<proteinExistence type="inferred from homology"/>
<comment type="subcellular location">
    <subcellularLocation>
        <location evidence="1">Secreted</location>
    </subcellularLocation>
</comment>
<reference evidence="9" key="3">
    <citation type="submission" date="2025-08" db="UniProtKB">
        <authorList>
            <consortium name="RefSeq"/>
        </authorList>
    </citation>
    <scope>IDENTIFICATION</scope>
    <source>
        <strain evidence="9">CBS 342.82</strain>
    </source>
</reference>
<reference evidence="9" key="1">
    <citation type="submission" date="2020-01" db="EMBL/GenBank/DDBJ databases">
        <authorList>
            <consortium name="DOE Joint Genome Institute"/>
            <person name="Haridas S."/>
            <person name="Albert R."/>
            <person name="Binder M."/>
            <person name="Bloem J."/>
            <person name="Labutti K."/>
            <person name="Salamov A."/>
            <person name="Andreopoulos B."/>
            <person name="Baker S.E."/>
            <person name="Barry K."/>
            <person name="Bills G."/>
            <person name="Bluhm B.H."/>
            <person name="Cannon C."/>
            <person name="Castanera R."/>
            <person name="Culley D.E."/>
            <person name="Daum C."/>
            <person name="Ezra D."/>
            <person name="Gonzalez J.B."/>
            <person name="Henrissat B."/>
            <person name="Kuo A."/>
            <person name="Liang C."/>
            <person name="Lipzen A."/>
            <person name="Lutzoni F."/>
            <person name="Magnuson J."/>
            <person name="Mondo S."/>
            <person name="Nolan M."/>
            <person name="Ohm R."/>
            <person name="Pangilinan J."/>
            <person name="Park H.-J."/>
            <person name="Ramirez L."/>
            <person name="Alfaro M."/>
            <person name="Sun H."/>
            <person name="Tritt A."/>
            <person name="Yoshinaga Y."/>
            <person name="Zwiers L.-H."/>
            <person name="Turgeon B.G."/>
            <person name="Goodwin S.B."/>
            <person name="Spatafora J.W."/>
            <person name="Crous P.W."/>
            <person name="Grigoriev I.V."/>
        </authorList>
    </citation>
    <scope>NUCLEOTIDE SEQUENCE</scope>
    <source>
        <strain evidence="9">CBS 342.82</strain>
    </source>
</reference>
<evidence type="ECO:0000256" key="1">
    <source>
        <dbReference type="ARBA" id="ARBA00004613"/>
    </source>
</evidence>
<dbReference type="GO" id="GO:0005576">
    <property type="term" value="C:extracellular region"/>
    <property type="evidence" value="ECO:0007669"/>
    <property type="project" value="UniProtKB-SubCell"/>
</dbReference>
<evidence type="ECO:0000256" key="4">
    <source>
        <dbReference type="ARBA" id="ARBA00022729"/>
    </source>
</evidence>
<keyword evidence="7" id="KW-0472">Membrane</keyword>
<feature type="transmembrane region" description="Helical" evidence="7">
    <location>
        <begin position="64"/>
        <end position="83"/>
    </location>
</feature>
<feature type="region of interest" description="Disordered" evidence="6">
    <location>
        <begin position="1"/>
        <end position="34"/>
    </location>
</feature>
<keyword evidence="7" id="KW-0812">Transmembrane</keyword>
<dbReference type="InterPro" id="IPR004911">
    <property type="entry name" value="Interferon-induced_GILT"/>
</dbReference>
<dbReference type="Pfam" id="PF03227">
    <property type="entry name" value="GILT"/>
    <property type="match status" value="1"/>
</dbReference>
<evidence type="ECO:0000256" key="7">
    <source>
        <dbReference type="SAM" id="Phobius"/>
    </source>
</evidence>
<dbReference type="AlphaFoldDB" id="A0A6J3M1B3"/>
<dbReference type="GO" id="GO:0016671">
    <property type="term" value="F:oxidoreductase activity, acting on a sulfur group of donors, disulfide as acceptor"/>
    <property type="evidence" value="ECO:0007669"/>
    <property type="project" value="InterPro"/>
</dbReference>
<evidence type="ECO:0000256" key="5">
    <source>
        <dbReference type="ARBA" id="ARBA00023180"/>
    </source>
</evidence>
<gene>
    <name evidence="9" type="ORF">K489DRAFT_381812</name>
</gene>
<keyword evidence="8" id="KW-1185">Reference proteome</keyword>
<keyword evidence="4" id="KW-0732">Signal</keyword>
<evidence type="ECO:0000256" key="3">
    <source>
        <dbReference type="ARBA" id="ARBA00022525"/>
    </source>
</evidence>
<evidence type="ECO:0000256" key="6">
    <source>
        <dbReference type="SAM" id="MobiDB-lite"/>
    </source>
</evidence>
<keyword evidence="7" id="KW-1133">Transmembrane helix</keyword>
<evidence type="ECO:0000256" key="2">
    <source>
        <dbReference type="ARBA" id="ARBA00005679"/>
    </source>
</evidence>
<dbReference type="OrthoDB" id="958254at2759"/>
<reference evidence="9" key="2">
    <citation type="submission" date="2020-04" db="EMBL/GenBank/DDBJ databases">
        <authorList>
            <consortium name="NCBI Genome Project"/>
        </authorList>
    </citation>
    <scope>NUCLEOTIDE SEQUENCE</scope>
    <source>
        <strain evidence="9">CBS 342.82</strain>
    </source>
</reference>
<evidence type="ECO:0000313" key="8">
    <source>
        <dbReference type="Proteomes" id="UP000504637"/>
    </source>
</evidence>
<comment type="similarity">
    <text evidence="2">Belongs to the GILT family.</text>
</comment>
<dbReference type="PANTHER" id="PTHR13234">
    <property type="entry name" value="GAMMA-INTERFERON INDUCIBLE LYSOSOMAL THIOL REDUCTASE GILT"/>
    <property type="match status" value="1"/>
</dbReference>
<sequence length="299" mass="32752">MATASPSDMEKQPLLSSQQVATSDPTSSESEPTLTQLQQEVFAAQRRYMQAWSRTTSGRWHTRIMCAVTALLFAFLIFSVAIISQDALSDDDTSGRTGHVAGGKVRLEAHIMSKCPDARDCLRDMILPVMQRPEVQGKVAFQLSYIGSTTPHNDGVLCKHGQGECLGNIIELCAARLYPDPKISLGFTMCLTRSYTEIPSRDLIEDCALEHGISIAALDECTVADDGARGVNLLQKSFHRSAEAGVGISCTVRINERVRCVRDDGMWKDCEGGHEVGDLVRDILAAAEEQEEREGWFAA</sequence>
<evidence type="ECO:0000313" key="9">
    <source>
        <dbReference type="RefSeq" id="XP_033458847.1"/>
    </source>
</evidence>
<dbReference type="RefSeq" id="XP_033458847.1">
    <property type="nucleotide sequence ID" value="XM_033605217.1"/>
</dbReference>
<keyword evidence="3" id="KW-0964">Secreted</keyword>
<keyword evidence="5" id="KW-0325">Glycoprotein</keyword>
<name>A0A6J3M1B3_9PEZI</name>
<dbReference type="PANTHER" id="PTHR13234:SF8">
    <property type="entry name" value="GAMMA-INTERFERON-INDUCIBLE LYSOSOMAL THIOL REDUCTASE"/>
    <property type="match status" value="1"/>
</dbReference>
<accession>A0A6J3M1B3</accession>
<feature type="compositionally biased region" description="Low complexity" evidence="6">
    <location>
        <begin position="22"/>
        <end position="34"/>
    </location>
</feature>
<organism evidence="9">
    <name type="scientific">Dissoconium aciculare CBS 342.82</name>
    <dbReference type="NCBI Taxonomy" id="1314786"/>
    <lineage>
        <taxon>Eukaryota</taxon>
        <taxon>Fungi</taxon>
        <taxon>Dikarya</taxon>
        <taxon>Ascomycota</taxon>
        <taxon>Pezizomycotina</taxon>
        <taxon>Dothideomycetes</taxon>
        <taxon>Dothideomycetidae</taxon>
        <taxon>Mycosphaerellales</taxon>
        <taxon>Dissoconiaceae</taxon>
        <taxon>Dissoconium</taxon>
    </lineage>
</organism>